<evidence type="ECO:0000256" key="2">
    <source>
        <dbReference type="ARBA" id="ARBA00022737"/>
    </source>
</evidence>
<dbReference type="GO" id="GO:0007010">
    <property type="term" value="P:cytoskeleton organization"/>
    <property type="evidence" value="ECO:0007669"/>
    <property type="project" value="TreeGrafter"/>
</dbReference>
<evidence type="ECO:0000313" key="5">
    <source>
        <dbReference type="EMBL" id="KAF2656635.1"/>
    </source>
</evidence>
<dbReference type="PROSITE" id="PS50245">
    <property type="entry name" value="CAP_GLY_2"/>
    <property type="match status" value="1"/>
</dbReference>
<dbReference type="OrthoDB" id="5273213at2759"/>
<keyword evidence="1" id="KW-0433">Leucine-rich repeat</keyword>
<accession>A0A6A6T9H9</accession>
<feature type="compositionally biased region" description="Basic and acidic residues" evidence="3">
    <location>
        <begin position="559"/>
        <end position="571"/>
    </location>
</feature>
<dbReference type="Gene3D" id="3.80.10.10">
    <property type="entry name" value="Ribonuclease Inhibitor"/>
    <property type="match status" value="2"/>
</dbReference>
<sequence length="612" mass="68871">MQVSDFYIGQRLSVDGQLCTVRYHGQVAGTKGTWVGVEWDDHTRGKNSGDHLGARYFTCLSRSATAGSFIRPTRQFDQPRSFVDALRTKYASEAVHDASVESADSALSKKSVIKISGKEAEEVGFDKIRKQLANFQALKYVILDGLCIENPPARLRQDENVLYTEAHQALKEEIKRTCPNITELDVSRNLFEEWNEIVQFCSQLERLTSLRVNGNRFRDTSLSPTGETDAQAVFARITTLGLEDSLLQWEQVASLTHQFVHLKKLVVSNNAYISLTSHIPRSTMTEVVLEDNCITSFSDLHPLSQLPSLRRLLLNRNSIAKVTSSGDLLPPKFATTLYHVELAWNNISTWSLIDALPTIFPGLTSLRTSHNPLYETITAPDGHALSADIGYTLTTARLGSLQKLDFSEIKAKDRNEAELYYLNTIIAKELSLNPEDRQEHILGAHPRWKELCEEYGEPAIRRKISQSEVEPNSLAARLIKFTFHVIQDKQRGPPVPMEIPMSITTYTLIGLVARKFGLDTTRCRLIYETGDWIPKPRTEGAEEEIWSSDSSDDEGAESQGRDRATSKEDMVMREVEIVPGTRPISTWIDGMQAVVRIEDRGLLHVHTIDMGR</sequence>
<dbReference type="EMBL" id="MU004334">
    <property type="protein sequence ID" value="KAF2656635.1"/>
    <property type="molecule type" value="Genomic_DNA"/>
</dbReference>
<dbReference type="InterPro" id="IPR032675">
    <property type="entry name" value="LRR_dom_sf"/>
</dbReference>
<proteinExistence type="predicted"/>
<gene>
    <name evidence="5" type="ORF">K491DRAFT_691849</name>
</gene>
<keyword evidence="6" id="KW-1185">Reference proteome</keyword>
<evidence type="ECO:0000313" key="6">
    <source>
        <dbReference type="Proteomes" id="UP000799324"/>
    </source>
</evidence>
<dbReference type="PANTHER" id="PTHR18849">
    <property type="entry name" value="LEUCINE RICH REPEAT PROTEIN"/>
    <property type="match status" value="1"/>
</dbReference>
<dbReference type="InterPro" id="IPR036859">
    <property type="entry name" value="CAP-Gly_dom_sf"/>
</dbReference>
<organism evidence="5 6">
    <name type="scientific">Lophiostoma macrostomum CBS 122681</name>
    <dbReference type="NCBI Taxonomy" id="1314788"/>
    <lineage>
        <taxon>Eukaryota</taxon>
        <taxon>Fungi</taxon>
        <taxon>Dikarya</taxon>
        <taxon>Ascomycota</taxon>
        <taxon>Pezizomycotina</taxon>
        <taxon>Dothideomycetes</taxon>
        <taxon>Pleosporomycetidae</taxon>
        <taxon>Pleosporales</taxon>
        <taxon>Lophiostomataceae</taxon>
        <taxon>Lophiostoma</taxon>
    </lineage>
</organism>
<protein>
    <submittedName>
        <fullName evidence="5">Tubulin-specific chaperone E</fullName>
    </submittedName>
</protein>
<name>A0A6A6T9H9_9PLEO</name>
<dbReference type="InterPro" id="IPR000938">
    <property type="entry name" value="CAP-Gly_domain"/>
</dbReference>
<keyword evidence="2" id="KW-0677">Repeat</keyword>
<dbReference type="SUPFAM" id="SSF74924">
    <property type="entry name" value="Cap-Gly domain"/>
    <property type="match status" value="1"/>
</dbReference>
<dbReference type="SUPFAM" id="SSF52058">
    <property type="entry name" value="L domain-like"/>
    <property type="match status" value="1"/>
</dbReference>
<dbReference type="Gene3D" id="2.30.30.190">
    <property type="entry name" value="CAP Gly-rich-like domain"/>
    <property type="match status" value="1"/>
</dbReference>
<evidence type="ECO:0000256" key="3">
    <source>
        <dbReference type="SAM" id="MobiDB-lite"/>
    </source>
</evidence>
<reference evidence="5" key="1">
    <citation type="journal article" date="2020" name="Stud. Mycol.">
        <title>101 Dothideomycetes genomes: a test case for predicting lifestyles and emergence of pathogens.</title>
        <authorList>
            <person name="Haridas S."/>
            <person name="Albert R."/>
            <person name="Binder M."/>
            <person name="Bloem J."/>
            <person name="Labutti K."/>
            <person name="Salamov A."/>
            <person name="Andreopoulos B."/>
            <person name="Baker S."/>
            <person name="Barry K."/>
            <person name="Bills G."/>
            <person name="Bluhm B."/>
            <person name="Cannon C."/>
            <person name="Castanera R."/>
            <person name="Culley D."/>
            <person name="Daum C."/>
            <person name="Ezra D."/>
            <person name="Gonzalez J."/>
            <person name="Henrissat B."/>
            <person name="Kuo A."/>
            <person name="Liang C."/>
            <person name="Lipzen A."/>
            <person name="Lutzoni F."/>
            <person name="Magnuson J."/>
            <person name="Mondo S."/>
            <person name="Nolan M."/>
            <person name="Ohm R."/>
            <person name="Pangilinan J."/>
            <person name="Park H.-J."/>
            <person name="Ramirez L."/>
            <person name="Alfaro M."/>
            <person name="Sun H."/>
            <person name="Tritt A."/>
            <person name="Yoshinaga Y."/>
            <person name="Zwiers L.-H."/>
            <person name="Turgeon B."/>
            <person name="Goodwin S."/>
            <person name="Spatafora J."/>
            <person name="Crous P."/>
            <person name="Grigoriev I."/>
        </authorList>
    </citation>
    <scope>NUCLEOTIDE SEQUENCE</scope>
    <source>
        <strain evidence="5">CBS 122681</strain>
    </source>
</reference>
<evidence type="ECO:0000259" key="4">
    <source>
        <dbReference type="PROSITE" id="PS50245"/>
    </source>
</evidence>
<feature type="region of interest" description="Disordered" evidence="3">
    <location>
        <begin position="538"/>
        <end position="571"/>
    </location>
</feature>
<dbReference type="SMART" id="SM01052">
    <property type="entry name" value="CAP_GLY"/>
    <property type="match status" value="1"/>
</dbReference>
<evidence type="ECO:0000256" key="1">
    <source>
        <dbReference type="ARBA" id="ARBA00022614"/>
    </source>
</evidence>
<feature type="compositionally biased region" description="Acidic residues" evidence="3">
    <location>
        <begin position="541"/>
        <end position="556"/>
    </location>
</feature>
<dbReference type="Pfam" id="PF01302">
    <property type="entry name" value="CAP_GLY"/>
    <property type="match status" value="1"/>
</dbReference>
<feature type="domain" description="CAP-Gly" evidence="4">
    <location>
        <begin position="25"/>
        <end position="71"/>
    </location>
</feature>
<dbReference type="Proteomes" id="UP000799324">
    <property type="component" value="Unassembled WGS sequence"/>
</dbReference>
<dbReference type="AlphaFoldDB" id="A0A6A6T9H9"/>
<dbReference type="PANTHER" id="PTHR18849:SF0">
    <property type="entry name" value="CILIA- AND FLAGELLA-ASSOCIATED PROTEIN 410-RELATED"/>
    <property type="match status" value="1"/>
</dbReference>